<dbReference type="OrthoDB" id="9793014at2"/>
<comment type="caution">
    <text evidence="1">The sequence shown here is derived from an EMBL/GenBank/DDBJ whole genome shotgun (WGS) entry which is preliminary data.</text>
</comment>
<dbReference type="InterPro" id="IPR006439">
    <property type="entry name" value="HAD-SF_hydro_IA"/>
</dbReference>
<dbReference type="PANTHER" id="PTHR43481">
    <property type="entry name" value="FRUCTOSE-1-PHOSPHATE PHOSPHATASE"/>
    <property type="match status" value="1"/>
</dbReference>
<keyword evidence="2" id="KW-1185">Reference proteome</keyword>
<dbReference type="AlphaFoldDB" id="A0A2P2GUN0"/>
<dbReference type="SFLD" id="SFLDS00003">
    <property type="entry name" value="Haloacid_Dehalogenase"/>
    <property type="match status" value="1"/>
</dbReference>
<dbReference type="PANTHER" id="PTHR43481:SF4">
    <property type="entry name" value="GLYCEROL-1-PHOSPHATE PHOSPHOHYDROLASE 1-RELATED"/>
    <property type="match status" value="1"/>
</dbReference>
<dbReference type="InterPro" id="IPR023198">
    <property type="entry name" value="PGP-like_dom2"/>
</dbReference>
<name>A0A2P2GUN0_STREW</name>
<dbReference type="SUPFAM" id="SSF56784">
    <property type="entry name" value="HAD-like"/>
    <property type="match status" value="1"/>
</dbReference>
<dbReference type="Proteomes" id="UP000265325">
    <property type="component" value="Unassembled WGS sequence"/>
</dbReference>
<dbReference type="Gene3D" id="1.10.150.240">
    <property type="entry name" value="Putative phosphatase, domain 2"/>
    <property type="match status" value="1"/>
</dbReference>
<accession>A0A2P2GUN0</accession>
<dbReference type="InterPro" id="IPR051806">
    <property type="entry name" value="HAD-like_SPP"/>
</dbReference>
<evidence type="ECO:0000313" key="1">
    <source>
        <dbReference type="EMBL" id="KKZ75197.1"/>
    </source>
</evidence>
<reference evidence="1 2" key="1">
    <citation type="submission" date="2015-05" db="EMBL/GenBank/DDBJ databases">
        <title>Draft Genome assembly of Streptomyces showdoensis.</title>
        <authorList>
            <person name="Thapa K.K."/>
            <person name="Metsa-Ketela M."/>
        </authorList>
    </citation>
    <scope>NUCLEOTIDE SEQUENCE [LARGE SCALE GENOMIC DNA]</scope>
    <source>
        <strain evidence="1 2">ATCC 15227</strain>
    </source>
</reference>
<dbReference type="GO" id="GO:0050308">
    <property type="term" value="F:sugar-phosphatase activity"/>
    <property type="evidence" value="ECO:0007669"/>
    <property type="project" value="TreeGrafter"/>
</dbReference>
<dbReference type="InterPro" id="IPR023214">
    <property type="entry name" value="HAD_sf"/>
</dbReference>
<dbReference type="EMBL" id="LAQS01000004">
    <property type="protein sequence ID" value="KKZ75197.1"/>
    <property type="molecule type" value="Genomic_DNA"/>
</dbReference>
<dbReference type="Gene3D" id="3.40.50.1000">
    <property type="entry name" value="HAD superfamily/HAD-like"/>
    <property type="match status" value="1"/>
</dbReference>
<dbReference type="NCBIfam" id="TIGR01509">
    <property type="entry name" value="HAD-SF-IA-v3"/>
    <property type="match status" value="1"/>
</dbReference>
<dbReference type="SFLD" id="SFLDG01129">
    <property type="entry name" value="C1.5:_HAD__Beta-PGM__Phosphata"/>
    <property type="match status" value="1"/>
</dbReference>
<gene>
    <name evidence="1" type="ORF">VO63_03470</name>
</gene>
<protein>
    <recommendedName>
        <fullName evidence="3">HAD family hydrolase</fullName>
    </recommendedName>
</protein>
<dbReference type="InterPro" id="IPR036412">
    <property type="entry name" value="HAD-like_sf"/>
</dbReference>
<sequence>MDQPFLLLDFDGLVCDTERAALLAWQDLYDRLGVPLTAGVRAGMLGNSAGARVALADLASRLGRPVEDAEWTWQRERRAVRCAAAPARPGAERLLRTAEGAAAIVSSSPAAWVEDHLRRLGLRHHLAFLVTGDDTDRHKPAPDLYLLALARAGVAAGDALAVEDSPTGLRAARAAGLRCVAVPWEPAGAADLAGADAVLADLSELDPQRYRHDEE</sequence>
<dbReference type="RefSeq" id="WP_046906000.1">
    <property type="nucleotide sequence ID" value="NZ_BAAAXG010000002.1"/>
</dbReference>
<evidence type="ECO:0000313" key="2">
    <source>
        <dbReference type="Proteomes" id="UP000265325"/>
    </source>
</evidence>
<evidence type="ECO:0008006" key="3">
    <source>
        <dbReference type="Google" id="ProtNLM"/>
    </source>
</evidence>
<organism evidence="1 2">
    <name type="scientific">Streptomyces showdoensis</name>
    <dbReference type="NCBI Taxonomy" id="68268"/>
    <lineage>
        <taxon>Bacteria</taxon>
        <taxon>Bacillati</taxon>
        <taxon>Actinomycetota</taxon>
        <taxon>Actinomycetes</taxon>
        <taxon>Kitasatosporales</taxon>
        <taxon>Streptomycetaceae</taxon>
        <taxon>Streptomyces</taxon>
    </lineage>
</organism>
<dbReference type="Pfam" id="PF00702">
    <property type="entry name" value="Hydrolase"/>
    <property type="match status" value="1"/>
</dbReference>
<proteinExistence type="predicted"/>